<dbReference type="Pfam" id="PF08516">
    <property type="entry name" value="ADAM_CR"/>
    <property type="match status" value="1"/>
</dbReference>
<dbReference type="InterPro" id="IPR006586">
    <property type="entry name" value="ADAM_Cys-rich"/>
</dbReference>
<dbReference type="GO" id="GO:0004222">
    <property type="term" value="F:metalloendopeptidase activity"/>
    <property type="evidence" value="ECO:0007669"/>
    <property type="project" value="InterPro"/>
</dbReference>
<feature type="disulfide bond" evidence="6">
    <location>
        <begin position="554"/>
        <end position="574"/>
    </location>
</feature>
<evidence type="ECO:0000256" key="3">
    <source>
        <dbReference type="ARBA" id="ARBA00022989"/>
    </source>
</evidence>
<evidence type="ECO:0000256" key="5">
    <source>
        <dbReference type="ARBA" id="ARBA00023157"/>
    </source>
</evidence>
<dbReference type="Proteomes" id="UP000050525">
    <property type="component" value="Unassembled WGS sequence"/>
</dbReference>
<proteinExistence type="predicted"/>
<feature type="region of interest" description="Disordered" evidence="9">
    <location>
        <begin position="80"/>
        <end position="105"/>
    </location>
</feature>
<dbReference type="GO" id="GO:0046872">
    <property type="term" value="F:metal ion binding"/>
    <property type="evidence" value="ECO:0007669"/>
    <property type="project" value="UniProtKB-KW"/>
</dbReference>
<evidence type="ECO:0000256" key="9">
    <source>
        <dbReference type="SAM" id="MobiDB-lite"/>
    </source>
</evidence>
<dbReference type="Pfam" id="PF01421">
    <property type="entry name" value="Reprolysin"/>
    <property type="match status" value="1"/>
</dbReference>
<feature type="binding site" evidence="8">
    <location>
        <position position="434"/>
    </location>
    <ligand>
        <name>Zn(2+)</name>
        <dbReference type="ChEBI" id="CHEBI:29105"/>
        <note>catalytic</note>
    </ligand>
</feature>
<dbReference type="InterPro" id="IPR036436">
    <property type="entry name" value="Disintegrin_dom_sf"/>
</dbReference>
<dbReference type="PANTHER" id="PTHR11905:SF120">
    <property type="entry name" value="DISINTEGRIN AND METALLOPROTEINASE DOMAIN-CONTAINING PROTEIN 1A"/>
    <property type="match status" value="1"/>
</dbReference>
<feature type="disulfide bond" evidence="8">
    <location>
        <begin position="447"/>
        <end position="452"/>
    </location>
</feature>
<dbReference type="STRING" id="8496.A0A151MW51"/>
<dbReference type="InterPro" id="IPR002870">
    <property type="entry name" value="Peptidase_M12B_N"/>
</dbReference>
<comment type="caution">
    <text evidence="7">Lacks conserved residue(s) required for the propagation of feature annotation.</text>
</comment>
<evidence type="ECO:0000256" key="6">
    <source>
        <dbReference type="PROSITE-ProRule" id="PRU00068"/>
    </source>
</evidence>
<dbReference type="Gene3D" id="4.10.70.10">
    <property type="entry name" value="Disintegrin domain"/>
    <property type="match status" value="1"/>
</dbReference>
<feature type="disulfide bond" evidence="7">
    <location>
        <begin position="746"/>
        <end position="755"/>
    </location>
</feature>
<evidence type="ECO:0000313" key="13">
    <source>
        <dbReference type="EMBL" id="KYO28730.1"/>
    </source>
</evidence>
<dbReference type="InterPro" id="IPR001762">
    <property type="entry name" value="Disintegrin_dom"/>
</dbReference>
<dbReference type="Pfam" id="PF01562">
    <property type="entry name" value="Pep_M12B_propep"/>
    <property type="match status" value="1"/>
</dbReference>
<feature type="active site" evidence="8">
    <location>
        <position position="431"/>
    </location>
</feature>
<keyword evidence="4" id="KW-0472">Membrane</keyword>
<accession>A0A151MW51</accession>
<protein>
    <submittedName>
        <fullName evidence="13">Disintegrin and metalloproteinase domain-containing protein 26A-like</fullName>
    </submittedName>
</protein>
<organism evidence="13 14">
    <name type="scientific">Alligator mississippiensis</name>
    <name type="common">American alligator</name>
    <dbReference type="NCBI Taxonomy" id="8496"/>
    <lineage>
        <taxon>Eukaryota</taxon>
        <taxon>Metazoa</taxon>
        <taxon>Chordata</taxon>
        <taxon>Craniata</taxon>
        <taxon>Vertebrata</taxon>
        <taxon>Euteleostomi</taxon>
        <taxon>Archelosauria</taxon>
        <taxon>Archosauria</taxon>
        <taxon>Crocodylia</taxon>
        <taxon>Alligatoridae</taxon>
        <taxon>Alligatorinae</taxon>
        <taxon>Alligator</taxon>
    </lineage>
</organism>
<sequence length="857" mass="92743">MSMGRLASEGLSRASVGAEPWTGSSAEGIPAKTGELPVKRIPRVTIRHVPVASESETDYLWVIYVRAEPLEELQEAVVAPTGDDPRTPRALLAATCPNDGSTRSEAREKADRYFSAVSLGQPTFEPLSEGSRKKDLHGPEDMGVNTAAGASDEVSYQVSVAGQRRVLHLLRKRTFIARPFPVFTYGARGDLVTDYPFTRDDCYYHGYVEDVAESLVALSTCAGLRGLLRIEGRSYGIEPVEGSPAFQHIVFRLAEGRAATRHCGVAGEAWRLSPAAGRASGAQRRPSPIWLQARYIEVFVVVDREQYVFLGRNETSVKRKVFDALNAVDTVYRALNLRVVLMGVEIWTDNNRVQVVGDMSEVLADFSTWRGTHLRPRVAHDVAHLFVYQSYGEVLGLAYVGSACDSMGRPTGVETMANLPASYFAPLVAHEMGHNLGMRHDVAGCVCNHMYCIMNPTIQETPLFSNCSRMHYAELLLDRKGDCLLNLPAEDLLFTGKDCGNKVVDKGEPCDCGLPEECRSDPCCKAGCKLKPGAACAGGLCCRGCQLLRQGTVCRESSNKCDVAEYCEGNSTRCPEDVHLPDGAPCGKGSRCYRGSCFDKDMLCVRIFGRGARAAPPACFHAVNVHGDRFGNCGRNARGPRYRRCAPEDVMCGRLQCVDVHRLPNLGDRVTVLQHATDGLVCWSVDYDAGRNEHDTGAVDNGTPCGDKKVCMNRTCVGLLADQGACHPQRDCNGNGVCNSKGNCHCHVGWAPPDCLQPGSGGSVDSGPVRRALTPFSSNTQRGKIVLKAQGSKAVSKREASESERRDGWSSRWEAVLARAEQGPGGTHCQCQRASCRSCGSVGLAGVPRGSGTASQP</sequence>
<keyword evidence="3" id="KW-1133">Transmembrane helix</keyword>
<dbReference type="AlphaFoldDB" id="A0A151MW51"/>
<evidence type="ECO:0000256" key="8">
    <source>
        <dbReference type="PROSITE-ProRule" id="PRU00276"/>
    </source>
</evidence>
<dbReference type="SUPFAM" id="SSF57552">
    <property type="entry name" value="Blood coagulation inhibitor (disintegrin)"/>
    <property type="match status" value="1"/>
</dbReference>
<dbReference type="FunFam" id="4.10.70.10:FF:000001">
    <property type="entry name" value="Disintegrin and metalloproteinase domain-containing protein 22"/>
    <property type="match status" value="1"/>
</dbReference>
<feature type="binding site" evidence="8">
    <location>
        <position position="440"/>
    </location>
    <ligand>
        <name>Zn(2+)</name>
        <dbReference type="ChEBI" id="CHEBI:29105"/>
        <note>catalytic</note>
    </ligand>
</feature>
<dbReference type="InterPro" id="IPR024079">
    <property type="entry name" value="MetalloPept_cat_dom_sf"/>
</dbReference>
<dbReference type="GO" id="GO:0008584">
    <property type="term" value="P:male gonad development"/>
    <property type="evidence" value="ECO:0007669"/>
    <property type="project" value="TreeGrafter"/>
</dbReference>
<gene>
    <name evidence="13" type="ORF">Y1Q_0018092</name>
</gene>
<dbReference type="GO" id="GO:0009897">
    <property type="term" value="C:external side of plasma membrane"/>
    <property type="evidence" value="ECO:0007669"/>
    <property type="project" value="TreeGrafter"/>
</dbReference>
<dbReference type="GO" id="GO:1990913">
    <property type="term" value="C:sperm head plasma membrane"/>
    <property type="evidence" value="ECO:0007669"/>
    <property type="project" value="TreeGrafter"/>
</dbReference>
<dbReference type="Pfam" id="PF00200">
    <property type="entry name" value="Disintegrin"/>
    <property type="match status" value="1"/>
</dbReference>
<name>A0A151MW51_ALLMI</name>
<dbReference type="PROSITE" id="PS50215">
    <property type="entry name" value="ADAM_MEPRO"/>
    <property type="match status" value="1"/>
</dbReference>
<dbReference type="InterPro" id="IPR001590">
    <property type="entry name" value="Peptidase_M12B"/>
</dbReference>
<feature type="domain" description="EGF-like" evidence="10">
    <location>
        <begin position="722"/>
        <end position="756"/>
    </location>
</feature>
<dbReference type="PRINTS" id="PR00289">
    <property type="entry name" value="DISINTEGRIN"/>
</dbReference>
<keyword evidence="5 7" id="KW-1015">Disulfide bond</keyword>
<dbReference type="PROSITE" id="PS50214">
    <property type="entry name" value="DISINTEGRIN_2"/>
    <property type="match status" value="1"/>
</dbReference>
<dbReference type="SMART" id="SM00608">
    <property type="entry name" value="ACR"/>
    <property type="match status" value="1"/>
</dbReference>
<feature type="compositionally biased region" description="Basic and acidic residues" evidence="9">
    <location>
        <begin position="796"/>
        <end position="809"/>
    </location>
</feature>
<evidence type="ECO:0000259" key="10">
    <source>
        <dbReference type="PROSITE" id="PS50026"/>
    </source>
</evidence>
<evidence type="ECO:0000256" key="1">
    <source>
        <dbReference type="ARBA" id="ARBA00004167"/>
    </source>
</evidence>
<keyword evidence="2" id="KW-0812">Transmembrane</keyword>
<evidence type="ECO:0000256" key="2">
    <source>
        <dbReference type="ARBA" id="ARBA00022692"/>
    </source>
</evidence>
<keyword evidence="14" id="KW-1185">Reference proteome</keyword>
<dbReference type="EMBL" id="AKHW03004780">
    <property type="protein sequence ID" value="KYO28730.1"/>
    <property type="molecule type" value="Genomic_DNA"/>
</dbReference>
<dbReference type="FunFam" id="3.40.390.10:FF:000002">
    <property type="entry name" value="Disintegrin and metalloproteinase domain-containing protein 22"/>
    <property type="match status" value="1"/>
</dbReference>
<feature type="domain" description="Peptidase M12B" evidence="12">
    <location>
        <begin position="294"/>
        <end position="488"/>
    </location>
</feature>
<dbReference type="SUPFAM" id="SSF55486">
    <property type="entry name" value="Metalloproteases ('zincins'), catalytic domain"/>
    <property type="match status" value="1"/>
</dbReference>
<dbReference type="Gene3D" id="3.40.390.10">
    <property type="entry name" value="Collagenase (Catalytic Domain)"/>
    <property type="match status" value="1"/>
</dbReference>
<dbReference type="GO" id="GO:0007229">
    <property type="term" value="P:integrin-mediated signaling pathway"/>
    <property type="evidence" value="ECO:0007669"/>
    <property type="project" value="UniProtKB-KW"/>
</dbReference>
<feature type="binding site" evidence="8">
    <location>
        <position position="430"/>
    </location>
    <ligand>
        <name>Zn(2+)</name>
        <dbReference type="ChEBI" id="CHEBI:29105"/>
        <note>catalytic</note>
    </ligand>
</feature>
<evidence type="ECO:0000256" key="7">
    <source>
        <dbReference type="PROSITE-ProRule" id="PRU00076"/>
    </source>
</evidence>
<evidence type="ECO:0000259" key="12">
    <source>
        <dbReference type="PROSITE" id="PS50215"/>
    </source>
</evidence>
<dbReference type="InterPro" id="IPR034027">
    <property type="entry name" value="Reprolysin_adamalysin"/>
</dbReference>
<dbReference type="PANTHER" id="PTHR11905">
    <property type="entry name" value="ADAM A DISINTEGRIN AND METALLOPROTEASE DOMAIN"/>
    <property type="match status" value="1"/>
</dbReference>
<comment type="subcellular location">
    <subcellularLocation>
        <location evidence="1">Membrane</location>
        <topology evidence="1">Single-pass membrane protein</topology>
    </subcellularLocation>
</comment>
<dbReference type="GO" id="GO:0006508">
    <property type="term" value="P:proteolysis"/>
    <property type="evidence" value="ECO:0007669"/>
    <property type="project" value="InterPro"/>
</dbReference>
<feature type="domain" description="Disintegrin" evidence="11">
    <location>
        <begin position="496"/>
        <end position="582"/>
    </location>
</feature>
<dbReference type="InterPro" id="IPR000742">
    <property type="entry name" value="EGF"/>
</dbReference>
<feature type="compositionally biased region" description="Basic and acidic residues" evidence="9">
    <location>
        <begin position="130"/>
        <end position="140"/>
    </location>
</feature>
<feature type="region of interest" description="Disordered" evidence="9">
    <location>
        <begin position="1"/>
        <end position="31"/>
    </location>
</feature>
<comment type="caution">
    <text evidence="13">The sequence shown here is derived from an EMBL/GenBank/DDBJ whole genome shotgun (WGS) entry which is preliminary data.</text>
</comment>
<feature type="region of interest" description="Disordered" evidence="9">
    <location>
        <begin position="789"/>
        <end position="811"/>
    </location>
</feature>
<keyword evidence="8" id="KW-0479">Metal-binding</keyword>
<dbReference type="CDD" id="cd04269">
    <property type="entry name" value="ZnMc_adamalysin_II_like"/>
    <property type="match status" value="1"/>
</dbReference>
<keyword evidence="7" id="KW-0245">EGF-like domain</keyword>
<keyword evidence="8" id="KW-0862">Zinc</keyword>
<dbReference type="SMART" id="SM00050">
    <property type="entry name" value="DISIN"/>
    <property type="match status" value="1"/>
</dbReference>
<evidence type="ECO:0000259" key="11">
    <source>
        <dbReference type="PROSITE" id="PS50214"/>
    </source>
</evidence>
<reference evidence="13 14" key="1">
    <citation type="journal article" date="2012" name="Genome Biol.">
        <title>Sequencing three crocodilian genomes to illuminate the evolution of archosaurs and amniotes.</title>
        <authorList>
            <person name="St John J.A."/>
            <person name="Braun E.L."/>
            <person name="Isberg S.R."/>
            <person name="Miles L.G."/>
            <person name="Chong A.Y."/>
            <person name="Gongora J."/>
            <person name="Dalzell P."/>
            <person name="Moran C."/>
            <person name="Bed'hom B."/>
            <person name="Abzhanov A."/>
            <person name="Burgess S.C."/>
            <person name="Cooksey A.M."/>
            <person name="Castoe T.A."/>
            <person name="Crawford N.G."/>
            <person name="Densmore L.D."/>
            <person name="Drew J.C."/>
            <person name="Edwards S.V."/>
            <person name="Faircloth B.C."/>
            <person name="Fujita M.K."/>
            <person name="Greenwold M.J."/>
            <person name="Hoffmann F.G."/>
            <person name="Howard J.M."/>
            <person name="Iguchi T."/>
            <person name="Janes D.E."/>
            <person name="Khan S.Y."/>
            <person name="Kohno S."/>
            <person name="de Koning A.J."/>
            <person name="Lance S.L."/>
            <person name="McCarthy F.M."/>
            <person name="McCormack J.E."/>
            <person name="Merchant M.E."/>
            <person name="Peterson D.G."/>
            <person name="Pollock D.D."/>
            <person name="Pourmand N."/>
            <person name="Raney B.J."/>
            <person name="Roessler K.A."/>
            <person name="Sanford J.R."/>
            <person name="Sawyer R.H."/>
            <person name="Schmidt C.J."/>
            <person name="Triplett E.W."/>
            <person name="Tuberville T.D."/>
            <person name="Venegas-Anaya M."/>
            <person name="Howard J.T."/>
            <person name="Jarvis E.D."/>
            <person name="Guillette L.J.Jr."/>
            <person name="Glenn T.C."/>
            <person name="Green R.E."/>
            <person name="Ray D.A."/>
        </authorList>
    </citation>
    <scope>NUCLEOTIDE SEQUENCE [LARGE SCALE GENOMIC DNA]</scope>
    <source>
        <strain evidence="13">KSC_2009_1</strain>
    </source>
</reference>
<dbReference type="PROSITE" id="PS50026">
    <property type="entry name" value="EGF_3"/>
    <property type="match status" value="1"/>
</dbReference>
<evidence type="ECO:0000256" key="4">
    <source>
        <dbReference type="ARBA" id="ARBA00023136"/>
    </source>
</evidence>
<dbReference type="PROSITE" id="PS01186">
    <property type="entry name" value="EGF_2"/>
    <property type="match status" value="1"/>
</dbReference>
<evidence type="ECO:0000313" key="14">
    <source>
        <dbReference type="Proteomes" id="UP000050525"/>
    </source>
</evidence>
<feature type="region of interest" description="Disordered" evidence="9">
    <location>
        <begin position="122"/>
        <end position="141"/>
    </location>
</feature>